<dbReference type="Gene3D" id="3.40.50.1980">
    <property type="entry name" value="Nitrogenase molybdenum iron protein domain"/>
    <property type="match status" value="1"/>
</dbReference>
<feature type="domain" description="Fe/B12 periplasmic-binding" evidence="2">
    <location>
        <begin position="40"/>
        <end position="188"/>
    </location>
</feature>
<dbReference type="EMBL" id="CP159253">
    <property type="protein sequence ID" value="XCG49598.1"/>
    <property type="molecule type" value="Genomic_DNA"/>
</dbReference>
<evidence type="ECO:0000313" key="3">
    <source>
        <dbReference type="EMBL" id="XCG49598.1"/>
    </source>
</evidence>
<organism evidence="3">
    <name type="scientific">Mesorhizobium sp. WSM2240</name>
    <dbReference type="NCBI Taxonomy" id="3228851"/>
    <lineage>
        <taxon>Bacteria</taxon>
        <taxon>Pseudomonadati</taxon>
        <taxon>Pseudomonadota</taxon>
        <taxon>Alphaproteobacteria</taxon>
        <taxon>Hyphomicrobiales</taxon>
        <taxon>Phyllobacteriaceae</taxon>
        <taxon>Mesorhizobium</taxon>
    </lineage>
</organism>
<dbReference type="InterPro" id="IPR050902">
    <property type="entry name" value="ABC_Transporter_SBP"/>
</dbReference>
<dbReference type="Pfam" id="PF01497">
    <property type="entry name" value="Peripla_BP_2"/>
    <property type="match status" value="1"/>
</dbReference>
<accession>A0AAU8CSP2</accession>
<dbReference type="PANTHER" id="PTHR30535:SF4">
    <property type="entry name" value="HEMIN-BINDING PERIPLASMIC PROTEIN HMUT"/>
    <property type="match status" value="1"/>
</dbReference>
<proteinExistence type="predicted"/>
<dbReference type="PANTHER" id="PTHR30535">
    <property type="entry name" value="VITAMIN B12-BINDING PROTEIN"/>
    <property type="match status" value="1"/>
</dbReference>
<gene>
    <name evidence="3" type="ORF">ABVK50_02955</name>
</gene>
<feature type="chain" id="PRO_5043717260" evidence="1">
    <location>
        <begin position="28"/>
        <end position="298"/>
    </location>
</feature>
<reference evidence="3" key="1">
    <citation type="submission" date="2024-06" db="EMBL/GenBank/DDBJ databases">
        <title>Mesorhizobium karijinii sp. nov., a symbiont of the iconic Swainsona formosa from arid Australia.</title>
        <authorList>
            <person name="Hill Y.J."/>
            <person name="Watkin E.L.J."/>
            <person name="O'Hara G.W."/>
            <person name="Terpolilli J."/>
            <person name="Tye M.L."/>
            <person name="Kohlmeier M.G."/>
        </authorList>
    </citation>
    <scope>NUCLEOTIDE SEQUENCE</scope>
    <source>
        <strain evidence="3">WSM2240</strain>
    </source>
</reference>
<evidence type="ECO:0000259" key="2">
    <source>
        <dbReference type="Pfam" id="PF01497"/>
    </source>
</evidence>
<sequence>MSVAFRFRSALAPILVFLLTAALPAVANEGVAVFSDPSRIASTGGSITEVVHALGEESDRLARGSTSHPKAALKLPTAGYMRQPSPEDALPVNPSVVLALYGSGPKNAVAVPKKSNVSFIEALQHSSHEGMLGKVRVVGQGLGVKAKAETLAAEMDLKQKPAGKQTSSIKERKRIPFALSTKGGKILALGTSTARDGIKLPLCQRPRVEDKEPCPPWCPIPLIAPAVLKHWFGAPTEPGRPCLLETATQQGLSFERCETCRSPAWPHGHRYGTATESGQALLTDGWRAYARKFVGKGD</sequence>
<protein>
    <submittedName>
        <fullName evidence="3">ABC transporter substrate-binding protein</fullName>
    </submittedName>
</protein>
<dbReference type="SUPFAM" id="SSF53807">
    <property type="entry name" value="Helical backbone' metal receptor"/>
    <property type="match status" value="1"/>
</dbReference>
<dbReference type="AlphaFoldDB" id="A0AAU8CSP2"/>
<dbReference type="RefSeq" id="WP_353642868.1">
    <property type="nucleotide sequence ID" value="NZ_CP159253.1"/>
</dbReference>
<name>A0AAU8CSP2_9HYPH</name>
<feature type="signal peptide" evidence="1">
    <location>
        <begin position="1"/>
        <end position="27"/>
    </location>
</feature>
<keyword evidence="1" id="KW-0732">Signal</keyword>
<dbReference type="InterPro" id="IPR002491">
    <property type="entry name" value="ABC_transptr_periplasmic_BD"/>
</dbReference>
<evidence type="ECO:0000256" key="1">
    <source>
        <dbReference type="SAM" id="SignalP"/>
    </source>
</evidence>